<dbReference type="AlphaFoldDB" id="A0A5E6MC70"/>
<evidence type="ECO:0000259" key="13">
    <source>
        <dbReference type="Pfam" id="PF01288"/>
    </source>
</evidence>
<organism evidence="14 15">
    <name type="scientific">Methylacidimicrobium cyclopophantes</name>
    <dbReference type="NCBI Taxonomy" id="1041766"/>
    <lineage>
        <taxon>Bacteria</taxon>
        <taxon>Pseudomonadati</taxon>
        <taxon>Verrucomicrobiota</taxon>
        <taxon>Methylacidimicrobium</taxon>
    </lineage>
</organism>
<evidence type="ECO:0000256" key="11">
    <source>
        <dbReference type="ARBA" id="ARBA00029766"/>
    </source>
</evidence>
<gene>
    <name evidence="14" type="primary">folK</name>
    <name evidence="14" type="ORF">MAMC_01115</name>
</gene>
<dbReference type="Gene3D" id="3.30.70.560">
    <property type="entry name" value="7,8-Dihydro-6-hydroxymethylpterin-pyrophosphokinase HPPK"/>
    <property type="match status" value="1"/>
</dbReference>
<evidence type="ECO:0000313" key="14">
    <source>
        <dbReference type="EMBL" id="VVM06520.1"/>
    </source>
</evidence>
<comment type="caution">
    <text evidence="14">The sequence shown here is derived from an EMBL/GenBank/DDBJ whole genome shotgun (WGS) entry which is preliminary data.</text>
</comment>
<comment type="function">
    <text evidence="10">Catalyzes the transfer of pyrophosphate from adenosine triphosphate (ATP) to 6-hydroxymethyl-7,8-dihydropterin, an enzymatic step in folate biosynthesis pathway.</text>
</comment>
<evidence type="ECO:0000256" key="3">
    <source>
        <dbReference type="ARBA" id="ARBA00013253"/>
    </source>
</evidence>
<dbReference type="GO" id="GO:0046656">
    <property type="term" value="P:folic acid biosynthetic process"/>
    <property type="evidence" value="ECO:0007669"/>
    <property type="project" value="UniProtKB-KW"/>
</dbReference>
<dbReference type="Proteomes" id="UP000381693">
    <property type="component" value="Unassembled WGS sequence"/>
</dbReference>
<keyword evidence="6" id="KW-0547">Nucleotide-binding</keyword>
<dbReference type="InterPro" id="IPR000550">
    <property type="entry name" value="Hppk"/>
</dbReference>
<name>A0A5E6MC70_9BACT</name>
<dbReference type="PANTHER" id="PTHR43071:SF1">
    <property type="entry name" value="2-AMINO-4-HYDROXY-6-HYDROXYMETHYLDIHYDROPTERIDINE PYROPHOSPHOKINASE"/>
    <property type="match status" value="1"/>
</dbReference>
<accession>A0A5E6MC70</accession>
<dbReference type="CDD" id="cd00483">
    <property type="entry name" value="HPPK"/>
    <property type="match status" value="1"/>
</dbReference>
<reference evidence="14" key="1">
    <citation type="submission" date="2019-09" db="EMBL/GenBank/DDBJ databases">
        <authorList>
            <person name="Cremers G."/>
        </authorList>
    </citation>
    <scope>NUCLEOTIDE SEQUENCE [LARGE SCALE GENOMIC DNA]</scope>
    <source>
        <strain evidence="14">3B</strain>
    </source>
</reference>
<proteinExistence type="inferred from homology"/>
<dbReference type="GO" id="GO:0016301">
    <property type="term" value="F:kinase activity"/>
    <property type="evidence" value="ECO:0007669"/>
    <property type="project" value="UniProtKB-KW"/>
</dbReference>
<evidence type="ECO:0000256" key="12">
    <source>
        <dbReference type="ARBA" id="ARBA00033413"/>
    </source>
</evidence>
<evidence type="ECO:0000256" key="5">
    <source>
        <dbReference type="ARBA" id="ARBA00022679"/>
    </source>
</evidence>
<dbReference type="OrthoDB" id="9808041at2"/>
<comment type="pathway">
    <text evidence="1">Cofactor biosynthesis; tetrahydrofolate biosynthesis; 2-amino-4-hydroxy-6-hydroxymethyl-7,8-dihydropteridine diphosphate from 7,8-dihydroneopterin triphosphate: step 4/4.</text>
</comment>
<evidence type="ECO:0000256" key="4">
    <source>
        <dbReference type="ARBA" id="ARBA00016218"/>
    </source>
</evidence>
<evidence type="ECO:0000256" key="6">
    <source>
        <dbReference type="ARBA" id="ARBA00022741"/>
    </source>
</evidence>
<keyword evidence="9" id="KW-0289">Folate biosynthesis</keyword>
<dbReference type="NCBIfam" id="TIGR01498">
    <property type="entry name" value="folK"/>
    <property type="match status" value="1"/>
</dbReference>
<protein>
    <recommendedName>
        <fullName evidence="4">2-amino-4-hydroxy-6-hydroxymethyldihydropteridine pyrophosphokinase</fullName>
        <ecNumber evidence="3">2.7.6.3</ecNumber>
    </recommendedName>
    <alternativeName>
        <fullName evidence="11">6-hydroxymethyl-7,8-dihydropterin pyrophosphokinase</fullName>
    </alternativeName>
    <alternativeName>
        <fullName evidence="12">7,8-dihydro-6-hydroxymethylpterin-pyrophosphokinase</fullName>
    </alternativeName>
</protein>
<dbReference type="GO" id="GO:0005524">
    <property type="term" value="F:ATP binding"/>
    <property type="evidence" value="ECO:0007669"/>
    <property type="project" value="UniProtKB-KW"/>
</dbReference>
<keyword evidence="7" id="KW-0418">Kinase</keyword>
<dbReference type="Pfam" id="PF01288">
    <property type="entry name" value="HPPK"/>
    <property type="match status" value="1"/>
</dbReference>
<evidence type="ECO:0000256" key="1">
    <source>
        <dbReference type="ARBA" id="ARBA00005051"/>
    </source>
</evidence>
<dbReference type="EC" id="2.7.6.3" evidence="3"/>
<dbReference type="EMBL" id="CABFUZ020000117">
    <property type="protein sequence ID" value="VVM06520.1"/>
    <property type="molecule type" value="Genomic_DNA"/>
</dbReference>
<dbReference type="RefSeq" id="WP_142525151.1">
    <property type="nucleotide sequence ID" value="NZ_CABFUZ020000117.1"/>
</dbReference>
<evidence type="ECO:0000256" key="2">
    <source>
        <dbReference type="ARBA" id="ARBA00005810"/>
    </source>
</evidence>
<dbReference type="GO" id="GO:0046654">
    <property type="term" value="P:tetrahydrofolate biosynthetic process"/>
    <property type="evidence" value="ECO:0007669"/>
    <property type="project" value="UniProtKB-UniPathway"/>
</dbReference>
<dbReference type="SUPFAM" id="SSF55083">
    <property type="entry name" value="6-hydroxymethyl-7,8-dihydropterin pyrophosphokinase, HPPK"/>
    <property type="match status" value="1"/>
</dbReference>
<evidence type="ECO:0000256" key="10">
    <source>
        <dbReference type="ARBA" id="ARBA00029409"/>
    </source>
</evidence>
<evidence type="ECO:0000313" key="15">
    <source>
        <dbReference type="Proteomes" id="UP000381693"/>
    </source>
</evidence>
<dbReference type="PANTHER" id="PTHR43071">
    <property type="entry name" value="2-AMINO-4-HYDROXY-6-HYDROXYMETHYLDIHYDROPTERIDINE PYROPHOSPHOKINASE"/>
    <property type="match status" value="1"/>
</dbReference>
<dbReference type="InterPro" id="IPR035907">
    <property type="entry name" value="Hppk_sf"/>
</dbReference>
<comment type="similarity">
    <text evidence="2">Belongs to the HPPK family.</text>
</comment>
<evidence type="ECO:0000256" key="8">
    <source>
        <dbReference type="ARBA" id="ARBA00022840"/>
    </source>
</evidence>
<dbReference type="UniPathway" id="UPA00077">
    <property type="reaction ID" value="UER00155"/>
</dbReference>
<feature type="domain" description="7,8-dihydro-6-hydroxymethylpterin-pyrophosphokinase" evidence="13">
    <location>
        <begin position="9"/>
        <end position="140"/>
    </location>
</feature>
<sequence length="163" mass="18157">MVDIVRAGIALGSNLGERETRIQQAFSFLQELSANGDFLRSSVWRSDPVDCPPGSGQFLNAVAEIDWNRSPEDLLAALLAFEGKSGRLPPGKRLRNSPRPIDLDLLYCGNLVRNTSELILPHPRLTSRFFVLGPLAEIRPELRLPGASRTIQELYDELIKDHP</sequence>
<keyword evidence="5 14" id="KW-0808">Transferase</keyword>
<keyword evidence="8" id="KW-0067">ATP-binding</keyword>
<keyword evidence="15" id="KW-1185">Reference proteome</keyword>
<evidence type="ECO:0000256" key="9">
    <source>
        <dbReference type="ARBA" id="ARBA00022909"/>
    </source>
</evidence>
<dbReference type="GO" id="GO:0003848">
    <property type="term" value="F:2-amino-4-hydroxy-6-hydroxymethyldihydropteridine diphosphokinase activity"/>
    <property type="evidence" value="ECO:0007669"/>
    <property type="project" value="UniProtKB-EC"/>
</dbReference>
<evidence type="ECO:0000256" key="7">
    <source>
        <dbReference type="ARBA" id="ARBA00022777"/>
    </source>
</evidence>